<gene>
    <name evidence="1" type="ORF">FILTAD_01826</name>
</gene>
<proteinExistence type="predicted"/>
<evidence type="ECO:0000313" key="1">
    <source>
        <dbReference type="EMBL" id="VDC28211.1"/>
    </source>
</evidence>
<protein>
    <submittedName>
        <fullName evidence="1">Uncharacterized protein</fullName>
    </submittedName>
</protein>
<dbReference type="RefSeq" id="WP_124070327.1">
    <property type="nucleotide sequence ID" value="NZ_UXAV01000041.1"/>
</dbReference>
<name>A0A3P5WYB3_9BACL</name>
<reference evidence="1 2" key="1">
    <citation type="submission" date="2018-11" db="EMBL/GenBank/DDBJ databases">
        <authorList>
            <person name="Criscuolo A."/>
        </authorList>
    </citation>
    <scope>NUCLEOTIDE SEQUENCE [LARGE SCALE GENOMIC DNA]</scope>
    <source>
        <strain evidence="1">ATB-66</strain>
    </source>
</reference>
<organism evidence="1 2">
    <name type="scientific">Filibacter tadaridae</name>
    <dbReference type="NCBI Taxonomy" id="2483811"/>
    <lineage>
        <taxon>Bacteria</taxon>
        <taxon>Bacillati</taxon>
        <taxon>Bacillota</taxon>
        <taxon>Bacilli</taxon>
        <taxon>Bacillales</taxon>
        <taxon>Caryophanaceae</taxon>
        <taxon>Filibacter</taxon>
    </lineage>
</organism>
<keyword evidence="2" id="KW-1185">Reference proteome</keyword>
<dbReference type="Proteomes" id="UP000270468">
    <property type="component" value="Unassembled WGS sequence"/>
</dbReference>
<sequence>MGLSHEFYLISSTTDTKYFWMHMENNESFIDKAIIHDDLVLYMMDTLNWIPSKNPGKEGNPTSHGINYWGVTLFDKQSSESLLGIFNSWRDLFKNAIPTFELTGNFVEGDDDQEGHYEKLKLNRDEVLKQLDKMISLVERLAGGDFYLYHCGI</sequence>
<dbReference type="EMBL" id="UXAV01000041">
    <property type="protein sequence ID" value="VDC28211.1"/>
    <property type="molecule type" value="Genomic_DNA"/>
</dbReference>
<evidence type="ECO:0000313" key="2">
    <source>
        <dbReference type="Proteomes" id="UP000270468"/>
    </source>
</evidence>
<dbReference type="AlphaFoldDB" id="A0A3P5WYB3"/>
<dbReference type="OrthoDB" id="2086109at2"/>
<accession>A0A3P5WYB3</accession>